<gene>
    <name evidence="1" type="ORF">P1A27_03120</name>
</gene>
<protein>
    <recommendedName>
        <fullName evidence="3">Transposase</fullName>
    </recommendedName>
</protein>
<dbReference type="EMBL" id="JARGCK010000002">
    <property type="protein sequence ID" value="MDK9864958.1"/>
    <property type="molecule type" value="Genomic_DNA"/>
</dbReference>
<dbReference type="AlphaFoldDB" id="A0AAW7AFS1"/>
<evidence type="ECO:0000313" key="2">
    <source>
        <dbReference type="Proteomes" id="UP001174037"/>
    </source>
</evidence>
<accession>A0AAW7AFS1</accession>
<reference evidence="1" key="2">
    <citation type="submission" date="2023-03" db="EMBL/GenBank/DDBJ databases">
        <authorList>
            <person name="Vazquez L."/>
            <person name="Rodriguez J."/>
            <person name="Mayo B."/>
            <person name="Florez A.B."/>
        </authorList>
    </citation>
    <scope>NUCLEOTIDE SEQUENCE</scope>
    <source>
        <strain evidence="1">5A3I</strain>
    </source>
</reference>
<name>A0AAW7AFS1_9STAP</name>
<organism evidence="1 2">
    <name type="scientific">Staphylococcus equorum</name>
    <dbReference type="NCBI Taxonomy" id="246432"/>
    <lineage>
        <taxon>Bacteria</taxon>
        <taxon>Bacillati</taxon>
        <taxon>Bacillota</taxon>
        <taxon>Bacilli</taxon>
        <taxon>Bacillales</taxon>
        <taxon>Staphylococcaceae</taxon>
        <taxon>Staphylococcus</taxon>
    </lineage>
</organism>
<evidence type="ECO:0008006" key="3">
    <source>
        <dbReference type="Google" id="ProtNLM"/>
    </source>
</evidence>
<evidence type="ECO:0000313" key="1">
    <source>
        <dbReference type="EMBL" id="MDK9864958.1"/>
    </source>
</evidence>
<reference evidence="1" key="1">
    <citation type="journal article" date="2023" name="Int. J. Mol. Sci.">
        <title>Antibiotic Resistance/Susceptibility Profiles of Staphylococcus equorum Strains from Cheese, and Genome Analysis for Antibiotic Resistance Genes.</title>
        <authorList>
            <person name="Vazquez L."/>
            <person name="Srednik M.E."/>
            <person name="Rodriguez J."/>
            <person name="Florez A.B."/>
            <person name="Mayo B."/>
        </authorList>
    </citation>
    <scope>NUCLEOTIDE SEQUENCE</scope>
    <source>
        <strain evidence="1">5A3I</strain>
    </source>
</reference>
<dbReference type="Proteomes" id="UP001174037">
    <property type="component" value="Unassembled WGS sequence"/>
</dbReference>
<sequence length="51" mass="6031">MYKNVIEKWKPLYEELIQIEILPKIKLEMNEEISNQDLKAVSDLVRLLTTG</sequence>
<dbReference type="RefSeq" id="WP_285322859.1">
    <property type="nucleotide sequence ID" value="NZ_JARGCK010000002.1"/>
</dbReference>
<comment type="caution">
    <text evidence="1">The sequence shown here is derived from an EMBL/GenBank/DDBJ whole genome shotgun (WGS) entry which is preliminary data.</text>
</comment>
<proteinExistence type="predicted"/>